<sequence length="965" mass="108261">MILLKTGSFLLLFCLISVSAKDIRDGESSKKKTEEVASDIEAEPSTNLETKLDHKPIAKASKVSEFYIGDLLRTSEKEQLDTSSTIHNPVSSTPEYNNHRAIVPGDASLIAGYKAPAGHVYAGEDIILSLTQHGRIPIPVQLSGDPSSEAFEKAPIHQIGVFQRDSIPSEGGVPVSRRYEESHRNHKGSDCKKHAHAPSASEDRYISNGRVPYNEGRAPPPPAEYRNPESYRDESSYEDSPSHSSQGYSESYPTRSKSYASEHDSNTKSKSMDSYTTSKSSSSSRTLNNKNKGGKVFVFNNRKPAQQSYSSRPREQGSRNKKKSRPSQDSAPYSDEPSSWQSSPDNDPPPQYHQNYPPQAPTRHSHSSHSNTRSTGSPKQSPHYSDQPAPPHHERGNYRKPKESQGTRYYNDEYTQAEAPVRQHGPPPNYHSNENAEEPAGPYRTRNEEPYANEPPPHHREGNRHQSSGNYNSPRPYRDGPQYQQEPPQTPPGPAKGRRNPNYGGYSQENSPAQSESYERNPHPPRSPGRKRPEYSHEETPYTSNESSDNYQRPRRPAGRAVRSSTQHYQSDVSEGRSDSTESVVQHKPREHVVQGNVPQQYGSVSFSESSYNMGEPPTTQMSPVHKKTKVQPRMYERPEKMVNPLLSGPPGEEGRDPGYHSSYKPFNSEYPASYANDQYSRDPHGPEPHSAEQDYEPESYEEPQEHHDDHDDGFKSHSKTRQGKSNTKTKSDVTGYKESYDSHEPLDLDDAFFEKYGISKNAKIIVATAMNPGLFVADGTGIAEGGASDDDSHERINQEPSSHENSREPSEYNSKTEADDEDDEPLFEPKSEFEPPQEAPGSFTQLVNSNPKFLRKLKRSKRPEIGEFREYDPSLDELVFRSGVGDPKEFVRSQGSREIVQQHGDGVSRIIFNQVTKKQKEAASENKEEYLPNHEASDEEKLESAKSEKVEQVLKPETVAEKSV</sequence>
<feature type="compositionally biased region" description="Low complexity" evidence="1">
    <location>
        <begin position="272"/>
        <end position="284"/>
    </location>
</feature>
<feature type="compositionally biased region" description="Polar residues" evidence="1">
    <location>
        <begin position="563"/>
        <end position="573"/>
    </location>
</feature>
<keyword evidence="4" id="KW-1185">Reference proteome</keyword>
<feature type="compositionally biased region" description="Low complexity" evidence="1">
    <location>
        <begin position="368"/>
        <end position="377"/>
    </location>
</feature>
<feature type="compositionally biased region" description="Polar residues" evidence="1">
    <location>
        <begin position="505"/>
        <end position="516"/>
    </location>
</feature>
<accession>A0A8X6TJQ5</accession>
<feature type="compositionally biased region" description="Acidic residues" evidence="1">
    <location>
        <begin position="694"/>
        <end position="703"/>
    </location>
</feature>
<feature type="compositionally biased region" description="Basic and acidic residues" evidence="1">
    <location>
        <begin position="680"/>
        <end position="693"/>
    </location>
</feature>
<feature type="region of interest" description="Disordered" evidence="1">
    <location>
        <begin position="922"/>
        <end position="965"/>
    </location>
</feature>
<evidence type="ECO:0000256" key="2">
    <source>
        <dbReference type="SAM" id="SignalP"/>
    </source>
</evidence>
<evidence type="ECO:0000313" key="3">
    <source>
        <dbReference type="EMBL" id="GFT17892.1"/>
    </source>
</evidence>
<feature type="region of interest" description="Disordered" evidence="1">
    <location>
        <begin position="777"/>
        <end position="851"/>
    </location>
</feature>
<dbReference type="Proteomes" id="UP000887013">
    <property type="component" value="Unassembled WGS sequence"/>
</dbReference>
<dbReference type="EMBL" id="BMAW01058757">
    <property type="protein sequence ID" value="GFT17892.1"/>
    <property type="molecule type" value="Genomic_DNA"/>
</dbReference>
<feature type="chain" id="PRO_5036487927" evidence="2">
    <location>
        <begin position="21"/>
        <end position="965"/>
    </location>
</feature>
<feature type="compositionally biased region" description="Basic and acidic residues" evidence="1">
    <location>
        <begin position="226"/>
        <end position="235"/>
    </location>
</feature>
<proteinExistence type="predicted"/>
<reference evidence="3" key="1">
    <citation type="submission" date="2020-08" db="EMBL/GenBank/DDBJ databases">
        <title>Multicomponent nature underlies the extraordinary mechanical properties of spider dragline silk.</title>
        <authorList>
            <person name="Kono N."/>
            <person name="Nakamura H."/>
            <person name="Mori M."/>
            <person name="Yoshida Y."/>
            <person name="Ohtoshi R."/>
            <person name="Malay A.D."/>
            <person name="Moran D.A.P."/>
            <person name="Tomita M."/>
            <person name="Numata K."/>
            <person name="Arakawa K."/>
        </authorList>
    </citation>
    <scope>NUCLEOTIDE SEQUENCE</scope>
</reference>
<feature type="compositionally biased region" description="Polar residues" evidence="1">
    <location>
        <begin position="541"/>
        <end position="551"/>
    </location>
</feature>
<name>A0A8X6TJQ5_NEPPI</name>
<feature type="compositionally biased region" description="Polar residues" evidence="1">
    <location>
        <begin position="597"/>
        <end position="623"/>
    </location>
</feature>
<dbReference type="AlphaFoldDB" id="A0A8X6TJQ5"/>
<feature type="compositionally biased region" description="Polar residues" evidence="1">
    <location>
        <begin position="246"/>
        <end position="259"/>
    </location>
</feature>
<comment type="caution">
    <text evidence="3">The sequence shown here is derived from an EMBL/GenBank/DDBJ whole genome shotgun (WGS) entry which is preliminary data.</text>
</comment>
<feature type="compositionally biased region" description="Basic and acidic residues" evidence="1">
    <location>
        <begin position="922"/>
        <end position="937"/>
    </location>
</feature>
<evidence type="ECO:0000313" key="4">
    <source>
        <dbReference type="Proteomes" id="UP000887013"/>
    </source>
</evidence>
<evidence type="ECO:0000256" key="1">
    <source>
        <dbReference type="SAM" id="MobiDB-lite"/>
    </source>
</evidence>
<feature type="compositionally biased region" description="Basic and acidic residues" evidence="1">
    <location>
        <begin position="391"/>
        <end position="405"/>
    </location>
</feature>
<feature type="compositionally biased region" description="Polar residues" evidence="1">
    <location>
        <begin position="327"/>
        <end position="345"/>
    </location>
</feature>
<feature type="compositionally biased region" description="Basic and acidic residues" evidence="1">
    <location>
        <begin position="177"/>
        <end position="192"/>
    </location>
</feature>
<gene>
    <name evidence="3" type="primary">AVEN_69869_1</name>
    <name evidence="3" type="ORF">NPIL_177941</name>
</gene>
<dbReference type="OrthoDB" id="6423982at2759"/>
<feature type="compositionally biased region" description="Basic and acidic residues" evidence="1">
    <location>
        <begin position="791"/>
        <end position="818"/>
    </location>
</feature>
<feature type="compositionally biased region" description="Basic and acidic residues" evidence="1">
    <location>
        <begin position="943"/>
        <end position="965"/>
    </location>
</feature>
<feature type="signal peptide" evidence="2">
    <location>
        <begin position="1"/>
        <end position="20"/>
    </location>
</feature>
<organism evidence="3 4">
    <name type="scientific">Nephila pilipes</name>
    <name type="common">Giant wood spider</name>
    <name type="synonym">Nephila maculata</name>
    <dbReference type="NCBI Taxonomy" id="299642"/>
    <lineage>
        <taxon>Eukaryota</taxon>
        <taxon>Metazoa</taxon>
        <taxon>Ecdysozoa</taxon>
        <taxon>Arthropoda</taxon>
        <taxon>Chelicerata</taxon>
        <taxon>Arachnida</taxon>
        <taxon>Araneae</taxon>
        <taxon>Araneomorphae</taxon>
        <taxon>Entelegynae</taxon>
        <taxon>Araneoidea</taxon>
        <taxon>Nephilidae</taxon>
        <taxon>Nephila</taxon>
    </lineage>
</organism>
<feature type="compositionally biased region" description="Basic and acidic residues" evidence="1">
    <location>
        <begin position="26"/>
        <end position="35"/>
    </location>
</feature>
<feature type="compositionally biased region" description="Basic and acidic residues" evidence="1">
    <location>
        <begin position="704"/>
        <end position="716"/>
    </location>
</feature>
<feature type="compositionally biased region" description="Basic and acidic residues" evidence="1">
    <location>
        <begin position="260"/>
        <end position="271"/>
    </location>
</feature>
<feature type="region of interest" description="Disordered" evidence="1">
    <location>
        <begin position="26"/>
        <end position="45"/>
    </location>
</feature>
<keyword evidence="2" id="KW-0732">Signal</keyword>
<feature type="region of interest" description="Disordered" evidence="1">
    <location>
        <begin position="164"/>
        <end position="747"/>
    </location>
</feature>
<protein>
    <submittedName>
        <fullName evidence="3">Uncharacterized protein</fullName>
    </submittedName>
</protein>
<feature type="compositionally biased region" description="Basic and acidic residues" evidence="1">
    <location>
        <begin position="531"/>
        <end position="540"/>
    </location>
</feature>